<dbReference type="NCBIfam" id="NF011269">
    <property type="entry name" value="PRK14676.1"/>
    <property type="match status" value="1"/>
</dbReference>
<gene>
    <name evidence="3" type="ORF">GCM10007315_14020</name>
</gene>
<dbReference type="AlphaFoldDB" id="A0A918TMK0"/>
<protein>
    <recommendedName>
        <fullName evidence="2">UPF0102 protein GCM10007315_14020</fullName>
    </recommendedName>
</protein>
<dbReference type="SUPFAM" id="SSF52980">
    <property type="entry name" value="Restriction endonuclease-like"/>
    <property type="match status" value="1"/>
</dbReference>
<dbReference type="Proteomes" id="UP000638981">
    <property type="component" value="Unassembled WGS sequence"/>
</dbReference>
<accession>A0A918TMK0</accession>
<evidence type="ECO:0000313" key="3">
    <source>
        <dbReference type="EMBL" id="GHC52678.1"/>
    </source>
</evidence>
<dbReference type="PANTHER" id="PTHR34039">
    <property type="entry name" value="UPF0102 PROTEIN YRAN"/>
    <property type="match status" value="1"/>
</dbReference>
<sequence>MTWQLRGQRAYQAGVAAESAVVQFYERSGRSVAAQRWRGTAGEIDIVARNGAEVIFIEVKQSATHALAAEHLTTRQMGRIYAAASEFLAGEPAGQLTPSRFDVALVDGQGRIEILENAFAA</sequence>
<name>A0A918TMK0_9RHOB</name>
<dbReference type="GO" id="GO:0003676">
    <property type="term" value="F:nucleic acid binding"/>
    <property type="evidence" value="ECO:0007669"/>
    <property type="project" value="InterPro"/>
</dbReference>
<dbReference type="Pfam" id="PF02021">
    <property type="entry name" value="UPF0102"/>
    <property type="match status" value="1"/>
</dbReference>
<comment type="similarity">
    <text evidence="1 2">Belongs to the UPF0102 family.</text>
</comment>
<evidence type="ECO:0000256" key="1">
    <source>
        <dbReference type="ARBA" id="ARBA00006738"/>
    </source>
</evidence>
<dbReference type="EMBL" id="BMYJ01000004">
    <property type="protein sequence ID" value="GHC52678.1"/>
    <property type="molecule type" value="Genomic_DNA"/>
</dbReference>
<dbReference type="RefSeq" id="WP_373295401.1">
    <property type="nucleotide sequence ID" value="NZ_BMYJ01000004.1"/>
</dbReference>
<proteinExistence type="inferred from homology"/>
<dbReference type="InterPro" id="IPR011335">
    <property type="entry name" value="Restrct_endonuc-II-like"/>
</dbReference>
<reference evidence="3" key="2">
    <citation type="submission" date="2020-09" db="EMBL/GenBank/DDBJ databases">
        <authorList>
            <person name="Sun Q."/>
            <person name="Kim S."/>
        </authorList>
    </citation>
    <scope>NUCLEOTIDE SEQUENCE</scope>
    <source>
        <strain evidence="3">KCTC 23310</strain>
    </source>
</reference>
<dbReference type="Gene3D" id="3.40.1350.10">
    <property type="match status" value="1"/>
</dbReference>
<keyword evidence="4" id="KW-1185">Reference proteome</keyword>
<organism evidence="3 4">
    <name type="scientific">Neogemmobacter tilapiae</name>
    <dbReference type="NCBI Taxonomy" id="875041"/>
    <lineage>
        <taxon>Bacteria</taxon>
        <taxon>Pseudomonadati</taxon>
        <taxon>Pseudomonadota</taxon>
        <taxon>Alphaproteobacteria</taxon>
        <taxon>Rhodobacterales</taxon>
        <taxon>Paracoccaceae</taxon>
        <taxon>Neogemmobacter</taxon>
    </lineage>
</organism>
<dbReference type="InterPro" id="IPR003509">
    <property type="entry name" value="UPF0102_YraN-like"/>
</dbReference>
<dbReference type="PANTHER" id="PTHR34039:SF1">
    <property type="entry name" value="UPF0102 PROTEIN YRAN"/>
    <property type="match status" value="1"/>
</dbReference>
<reference evidence="3" key="1">
    <citation type="journal article" date="2014" name="Int. J. Syst. Evol. Microbiol.">
        <title>Complete genome sequence of Corynebacterium casei LMG S-19264T (=DSM 44701T), isolated from a smear-ripened cheese.</title>
        <authorList>
            <consortium name="US DOE Joint Genome Institute (JGI-PGF)"/>
            <person name="Walter F."/>
            <person name="Albersmeier A."/>
            <person name="Kalinowski J."/>
            <person name="Ruckert C."/>
        </authorList>
    </citation>
    <scope>NUCLEOTIDE SEQUENCE</scope>
    <source>
        <strain evidence="3">KCTC 23310</strain>
    </source>
</reference>
<dbReference type="HAMAP" id="MF_00048">
    <property type="entry name" value="UPF0102"/>
    <property type="match status" value="1"/>
</dbReference>
<comment type="caution">
    <text evidence="3">The sequence shown here is derived from an EMBL/GenBank/DDBJ whole genome shotgun (WGS) entry which is preliminary data.</text>
</comment>
<dbReference type="InterPro" id="IPR011856">
    <property type="entry name" value="tRNA_endonuc-like_dom_sf"/>
</dbReference>
<evidence type="ECO:0000313" key="4">
    <source>
        <dbReference type="Proteomes" id="UP000638981"/>
    </source>
</evidence>
<evidence type="ECO:0000256" key="2">
    <source>
        <dbReference type="HAMAP-Rule" id="MF_00048"/>
    </source>
</evidence>